<sequence length="439" mass="51332">MLKSVLKARAKSFLSISLKKRTFLSNDYKCNENWNSAISSPLLNKINLNDFYNKLDQTHSSKGIISAIDVDIFANAVTEPVHLEELKDLLHKLRLSAETGSMLESTSHATVRHSIKFDYVDELIQMLKDPLNYGLFLDDYSANILLNELLVKKNYTQAADVAALIMLQEEYNNDILCSLCQYSSYMFIKNYVEPEPAVMEENNKKVEEIKIRVKFLRNPYFDDHFDIKDRLKLAGKTLAWISEKTSNTLNNNLQLIGWLIYKKYDQLLATSEELCTNTKFRIYNEVIDLLNKELHKVEPEKKEVLEKCISLLAKIEIIPTKPSLQASLTDNIENAINKTQEKDVAAQKELFILWEKTRQLKLEEQSHRLDRVKRVQIIEEKQRQLQEEEQKLWFFENEEKIDLQIEDKEKLVDKTQTKKKVLTAIDENYIPPEILPKRR</sequence>
<dbReference type="InterPro" id="IPR019266">
    <property type="entry name" value="Ribosomal_mS27"/>
</dbReference>
<protein>
    <submittedName>
        <fullName evidence="3 4">Uncharacterized protein LOC114248518</fullName>
    </submittedName>
</protein>
<reference evidence="3 4" key="1">
    <citation type="submission" date="2025-04" db="UniProtKB">
        <authorList>
            <consortium name="RefSeq"/>
        </authorList>
    </citation>
    <scope>IDENTIFICATION</scope>
    <source>
        <tissue evidence="3 4">Silk gland</tissue>
    </source>
</reference>
<dbReference type="InterPro" id="IPR034913">
    <property type="entry name" value="mS27/PTCD2"/>
</dbReference>
<name>A0A6J2KBA5_BOMMA</name>
<dbReference type="OrthoDB" id="19830at2759"/>
<proteinExistence type="predicted"/>
<accession>A0A6J2KBA5</accession>
<evidence type="ECO:0000313" key="3">
    <source>
        <dbReference type="RefSeq" id="XP_028037584.1"/>
    </source>
</evidence>
<dbReference type="RefSeq" id="XP_028037585.1">
    <property type="nucleotide sequence ID" value="XM_028181784.1"/>
</dbReference>
<dbReference type="Pfam" id="PF10037">
    <property type="entry name" value="MRP-S27"/>
    <property type="match status" value="1"/>
</dbReference>
<comment type="subcellular location">
    <subcellularLocation>
        <location evidence="1">Mitochondrion</location>
    </subcellularLocation>
</comment>
<evidence type="ECO:0000313" key="4">
    <source>
        <dbReference type="RefSeq" id="XP_028037585.1"/>
    </source>
</evidence>
<dbReference type="Proteomes" id="UP000504629">
    <property type="component" value="Unplaced"/>
</dbReference>
<dbReference type="PANTHER" id="PTHR21393">
    <property type="entry name" value="MITOCHONDRIAL 28S RIBOSOMAL PROTEIN S27"/>
    <property type="match status" value="1"/>
</dbReference>
<evidence type="ECO:0000256" key="1">
    <source>
        <dbReference type="ARBA" id="ARBA00004173"/>
    </source>
</evidence>
<dbReference type="KEGG" id="bman:114248518"/>
<dbReference type="AlphaFoldDB" id="A0A6J2KBA5"/>
<evidence type="ECO:0000313" key="2">
    <source>
        <dbReference type="Proteomes" id="UP000504629"/>
    </source>
</evidence>
<organism evidence="2 3">
    <name type="scientific">Bombyx mandarina</name>
    <name type="common">Wild silk moth</name>
    <name type="synonym">Wild silkworm</name>
    <dbReference type="NCBI Taxonomy" id="7092"/>
    <lineage>
        <taxon>Eukaryota</taxon>
        <taxon>Metazoa</taxon>
        <taxon>Ecdysozoa</taxon>
        <taxon>Arthropoda</taxon>
        <taxon>Hexapoda</taxon>
        <taxon>Insecta</taxon>
        <taxon>Pterygota</taxon>
        <taxon>Neoptera</taxon>
        <taxon>Endopterygota</taxon>
        <taxon>Lepidoptera</taxon>
        <taxon>Glossata</taxon>
        <taxon>Ditrysia</taxon>
        <taxon>Bombycoidea</taxon>
        <taxon>Bombycidae</taxon>
        <taxon>Bombycinae</taxon>
        <taxon>Bombyx</taxon>
    </lineage>
</organism>
<dbReference type="GeneID" id="114248518"/>
<dbReference type="PANTHER" id="PTHR21393:SF0">
    <property type="entry name" value="SMALL RIBOSOMAL SUBUNIT PROTEIN MS27"/>
    <property type="match status" value="1"/>
</dbReference>
<dbReference type="RefSeq" id="XP_028037584.1">
    <property type="nucleotide sequence ID" value="XM_028181783.1"/>
</dbReference>
<gene>
    <name evidence="3 4" type="primary">LOC114248518</name>
</gene>
<keyword evidence="2" id="KW-1185">Reference proteome</keyword>
<dbReference type="GO" id="GO:0005739">
    <property type="term" value="C:mitochondrion"/>
    <property type="evidence" value="ECO:0007669"/>
    <property type="project" value="UniProtKB-SubCell"/>
</dbReference>